<dbReference type="Proteomes" id="UP000887563">
    <property type="component" value="Unplaced"/>
</dbReference>
<evidence type="ECO:0000313" key="2">
    <source>
        <dbReference type="Proteomes" id="UP000887563"/>
    </source>
</evidence>
<evidence type="ECO:0000256" key="1">
    <source>
        <dbReference type="SAM" id="SignalP"/>
    </source>
</evidence>
<reference evidence="3" key="1">
    <citation type="submission" date="2022-11" db="UniProtKB">
        <authorList>
            <consortium name="WormBaseParasite"/>
        </authorList>
    </citation>
    <scope>IDENTIFICATION</scope>
</reference>
<protein>
    <submittedName>
        <fullName evidence="3">Uncharacterized protein</fullName>
    </submittedName>
</protein>
<accession>A0A914L5E6</accession>
<organism evidence="2 3">
    <name type="scientific">Meloidogyne incognita</name>
    <name type="common">Southern root-knot nematode worm</name>
    <name type="synonym">Oxyuris incognita</name>
    <dbReference type="NCBI Taxonomy" id="6306"/>
    <lineage>
        <taxon>Eukaryota</taxon>
        <taxon>Metazoa</taxon>
        <taxon>Ecdysozoa</taxon>
        <taxon>Nematoda</taxon>
        <taxon>Chromadorea</taxon>
        <taxon>Rhabditida</taxon>
        <taxon>Tylenchina</taxon>
        <taxon>Tylenchomorpha</taxon>
        <taxon>Tylenchoidea</taxon>
        <taxon>Meloidogynidae</taxon>
        <taxon>Meloidogyninae</taxon>
        <taxon>Meloidogyne</taxon>
        <taxon>Meloidogyne incognita group</taxon>
    </lineage>
</organism>
<dbReference type="WBParaSite" id="Minc3s00272g09114">
    <property type="protein sequence ID" value="Minc3s00272g09114"/>
    <property type="gene ID" value="Minc3s00272g09114"/>
</dbReference>
<keyword evidence="1" id="KW-0732">Signal</keyword>
<evidence type="ECO:0000313" key="3">
    <source>
        <dbReference type="WBParaSite" id="Minc3s00272g09114"/>
    </source>
</evidence>
<feature type="signal peptide" evidence="1">
    <location>
        <begin position="1"/>
        <end position="18"/>
    </location>
</feature>
<feature type="chain" id="PRO_5037917551" evidence="1">
    <location>
        <begin position="19"/>
        <end position="141"/>
    </location>
</feature>
<dbReference type="AlphaFoldDB" id="A0A914L5E6"/>
<sequence length="141" mass="16155">MKLILLFFIQMWLVLFDAHPEPPPCDKYDNPCPPGYRCEDDKCVKTPTTTTTKKQHTNLVVRMLSVLNKFDTDNVVGEEISLETVSGVFIHSIVPRVNTAILLQHHHQQQHPSLQLVRTIMTVHLDISATIKFVFLSLELH</sequence>
<keyword evidence="2" id="KW-1185">Reference proteome</keyword>
<name>A0A914L5E6_MELIC</name>
<proteinExistence type="predicted"/>